<feature type="region of interest" description="Disordered" evidence="2">
    <location>
        <begin position="249"/>
        <end position="277"/>
    </location>
</feature>
<dbReference type="GO" id="GO:0004222">
    <property type="term" value="F:metalloendopeptidase activity"/>
    <property type="evidence" value="ECO:0007669"/>
    <property type="project" value="TreeGrafter"/>
</dbReference>
<name>A0A2T1DBE4_9CYAN</name>
<evidence type="ECO:0000256" key="2">
    <source>
        <dbReference type="SAM" id="MobiDB-lite"/>
    </source>
</evidence>
<evidence type="ECO:0000259" key="3">
    <source>
        <dbReference type="Pfam" id="PF01551"/>
    </source>
</evidence>
<dbReference type="Pfam" id="PF01551">
    <property type="entry name" value="Peptidase_M23"/>
    <property type="match status" value="1"/>
</dbReference>
<accession>A0A2T1DBE4</accession>
<reference evidence="4 5" key="2">
    <citation type="submission" date="2018-03" db="EMBL/GenBank/DDBJ databases">
        <title>The ancient ancestry and fast evolution of plastids.</title>
        <authorList>
            <person name="Moore K.R."/>
            <person name="Magnabosco C."/>
            <person name="Momper L."/>
            <person name="Gold D.A."/>
            <person name="Bosak T."/>
            <person name="Fournier G.P."/>
        </authorList>
    </citation>
    <scope>NUCLEOTIDE SEQUENCE [LARGE SCALE GENOMIC DNA]</scope>
    <source>
        <strain evidence="4 5">ULC007</strain>
    </source>
</reference>
<keyword evidence="1" id="KW-0732">Signal</keyword>
<dbReference type="Gene3D" id="2.70.70.10">
    <property type="entry name" value="Glucose Permease (Domain IIA)"/>
    <property type="match status" value="1"/>
</dbReference>
<evidence type="ECO:0000256" key="1">
    <source>
        <dbReference type="ARBA" id="ARBA00022729"/>
    </source>
</evidence>
<comment type="caution">
    <text evidence="4">The sequence shown here is derived from an EMBL/GenBank/DDBJ whole genome shotgun (WGS) entry which is preliminary data.</text>
</comment>
<dbReference type="CDD" id="cd12797">
    <property type="entry name" value="M23_peptidase"/>
    <property type="match status" value="1"/>
</dbReference>
<gene>
    <name evidence="4" type="ORF">C7B65_17790</name>
</gene>
<feature type="region of interest" description="Disordered" evidence="2">
    <location>
        <begin position="75"/>
        <end position="102"/>
    </location>
</feature>
<feature type="compositionally biased region" description="Low complexity" evidence="2">
    <location>
        <begin position="249"/>
        <end position="264"/>
    </location>
</feature>
<feature type="domain" description="M23ase beta-sheet core" evidence="3">
    <location>
        <begin position="322"/>
        <end position="413"/>
    </location>
</feature>
<dbReference type="InterPro" id="IPR050570">
    <property type="entry name" value="Cell_wall_metabolism_enzyme"/>
</dbReference>
<protein>
    <recommendedName>
        <fullName evidence="3">M23ase beta-sheet core domain-containing protein</fullName>
    </recommendedName>
</protein>
<dbReference type="AlphaFoldDB" id="A0A2T1DBE4"/>
<dbReference type="InterPro" id="IPR011055">
    <property type="entry name" value="Dup_hybrid_motif"/>
</dbReference>
<sequence length="449" mass="48045">MQRPQVVSQSTPPPQTVKLTAQSTPQQKPAPVFEVVVDREAPAPEKPAEQVSGTAIANPLPTSAALPIVKNSVQNQAAATPTTEPSIKQKTPLQNSGSNQSNQLLERRQVLKQRLAEIVAKDTAKKAAQEGLVTRAYESVSKGEFAQARQLLQDPTLSGTVRADLVNTINGLEAKSRKVGVTQATEPVRIVLNQRQLSQRQQDLLRSVPSLPPLPKPAPSQASVNPGFQSVPIPIQHLTQPLINRQVAAASAASGSDSSGLRAANQDYSTTNPSAPELQAYRGTVPIPNNLTGEQIMYPLPVPAPVTSKYGWRVHPVNGDRRFHAGVDLGAAQGTPILATRTGRVSVADRMGGYGIAVVLQHAKGKQDTLYAHMSQMFVRPGEQVKPGTIIGRVGSTGLSTGPHLHYETRQQKGSSWVTTDPGPQLEAARTQLVQARKVSARKVEQQKG</sequence>
<evidence type="ECO:0000313" key="4">
    <source>
        <dbReference type="EMBL" id="PSB17773.1"/>
    </source>
</evidence>
<evidence type="ECO:0000313" key="5">
    <source>
        <dbReference type="Proteomes" id="UP000238634"/>
    </source>
</evidence>
<dbReference type="PANTHER" id="PTHR21666">
    <property type="entry name" value="PEPTIDASE-RELATED"/>
    <property type="match status" value="1"/>
</dbReference>
<dbReference type="InterPro" id="IPR016047">
    <property type="entry name" value="M23ase_b-sheet_dom"/>
</dbReference>
<dbReference type="Proteomes" id="UP000238634">
    <property type="component" value="Unassembled WGS sequence"/>
</dbReference>
<dbReference type="SUPFAM" id="SSF51261">
    <property type="entry name" value="Duplicated hybrid motif"/>
    <property type="match status" value="1"/>
</dbReference>
<feature type="compositionally biased region" description="Polar residues" evidence="2">
    <location>
        <begin position="18"/>
        <end position="27"/>
    </location>
</feature>
<feature type="region of interest" description="Disordered" evidence="2">
    <location>
        <begin position="1"/>
        <end position="31"/>
    </location>
</feature>
<proteinExistence type="predicted"/>
<dbReference type="STRING" id="1920490.GCA_001895925_00534"/>
<dbReference type="PANTHER" id="PTHR21666:SF289">
    <property type="entry name" value="L-ALA--D-GLU ENDOPEPTIDASE"/>
    <property type="match status" value="1"/>
</dbReference>
<dbReference type="OrthoDB" id="507840at2"/>
<organism evidence="4 5">
    <name type="scientific">Phormidesmis priestleyi ULC007</name>
    <dbReference type="NCBI Taxonomy" id="1920490"/>
    <lineage>
        <taxon>Bacteria</taxon>
        <taxon>Bacillati</taxon>
        <taxon>Cyanobacteriota</taxon>
        <taxon>Cyanophyceae</taxon>
        <taxon>Leptolyngbyales</taxon>
        <taxon>Leptolyngbyaceae</taxon>
        <taxon>Phormidesmis</taxon>
    </lineage>
</organism>
<dbReference type="EMBL" id="PVWG01000024">
    <property type="protein sequence ID" value="PSB17773.1"/>
    <property type="molecule type" value="Genomic_DNA"/>
</dbReference>
<feature type="compositionally biased region" description="Low complexity" evidence="2">
    <location>
        <begin position="1"/>
        <end position="10"/>
    </location>
</feature>
<keyword evidence="5" id="KW-1185">Reference proteome</keyword>
<reference evidence="4 5" key="1">
    <citation type="submission" date="2018-02" db="EMBL/GenBank/DDBJ databases">
        <authorList>
            <person name="Cohen D.B."/>
            <person name="Kent A.D."/>
        </authorList>
    </citation>
    <scope>NUCLEOTIDE SEQUENCE [LARGE SCALE GENOMIC DNA]</scope>
    <source>
        <strain evidence="4 5">ULC007</strain>
    </source>
</reference>